<gene>
    <name evidence="5" type="ORF">AWB74_07785</name>
</gene>
<dbReference type="PROSITE" id="PS01124">
    <property type="entry name" value="HTH_ARAC_FAMILY_2"/>
    <property type="match status" value="1"/>
</dbReference>
<evidence type="ECO:0000256" key="3">
    <source>
        <dbReference type="ARBA" id="ARBA00023163"/>
    </source>
</evidence>
<proteinExistence type="predicted"/>
<dbReference type="RefSeq" id="WP_087039447.1">
    <property type="nucleotide sequence ID" value="NZ_FCOM02000076.1"/>
</dbReference>
<keyword evidence="1" id="KW-0805">Transcription regulation</keyword>
<dbReference type="Pfam" id="PF12833">
    <property type="entry name" value="HTH_18"/>
    <property type="match status" value="1"/>
</dbReference>
<keyword evidence="3" id="KW-0804">Transcription</keyword>
<evidence type="ECO:0000313" key="6">
    <source>
        <dbReference type="Proteomes" id="UP000055019"/>
    </source>
</evidence>
<organism evidence="5 6">
    <name type="scientific">Caballeronia arvi</name>
    <dbReference type="NCBI Taxonomy" id="1777135"/>
    <lineage>
        <taxon>Bacteria</taxon>
        <taxon>Pseudomonadati</taxon>
        <taxon>Pseudomonadota</taxon>
        <taxon>Betaproteobacteria</taxon>
        <taxon>Burkholderiales</taxon>
        <taxon>Burkholderiaceae</taxon>
        <taxon>Caballeronia</taxon>
    </lineage>
</organism>
<dbReference type="InterPro" id="IPR009057">
    <property type="entry name" value="Homeodomain-like_sf"/>
</dbReference>
<evidence type="ECO:0000256" key="2">
    <source>
        <dbReference type="ARBA" id="ARBA00023125"/>
    </source>
</evidence>
<dbReference type="Proteomes" id="UP000055019">
    <property type="component" value="Unassembled WGS sequence"/>
</dbReference>
<dbReference type="SUPFAM" id="SSF46689">
    <property type="entry name" value="Homeodomain-like"/>
    <property type="match status" value="1"/>
</dbReference>
<evidence type="ECO:0000313" key="5">
    <source>
        <dbReference type="EMBL" id="SAL86636.1"/>
    </source>
</evidence>
<name>A0A158KZR1_9BURK</name>
<evidence type="ECO:0000259" key="4">
    <source>
        <dbReference type="PROSITE" id="PS01124"/>
    </source>
</evidence>
<dbReference type="InterPro" id="IPR032687">
    <property type="entry name" value="AraC-type_N"/>
</dbReference>
<dbReference type="InterPro" id="IPR018060">
    <property type="entry name" value="HTH_AraC"/>
</dbReference>
<dbReference type="EMBL" id="FCOM02000076">
    <property type="protein sequence ID" value="SAL86636.1"/>
    <property type="molecule type" value="Genomic_DNA"/>
</dbReference>
<reference evidence="5" key="1">
    <citation type="submission" date="2016-01" db="EMBL/GenBank/DDBJ databases">
        <authorList>
            <person name="Peeters C."/>
        </authorList>
    </citation>
    <scope>NUCLEOTIDE SEQUENCE [LARGE SCALE GENOMIC DNA]</scope>
    <source>
        <strain evidence="5">LMG 29317</strain>
    </source>
</reference>
<dbReference type="PANTHER" id="PTHR47894:SF4">
    <property type="entry name" value="HTH-TYPE TRANSCRIPTIONAL REGULATOR GADX"/>
    <property type="match status" value="1"/>
</dbReference>
<dbReference type="Gene3D" id="1.10.10.60">
    <property type="entry name" value="Homeodomain-like"/>
    <property type="match status" value="1"/>
</dbReference>
<dbReference type="OrthoDB" id="6506763at2"/>
<feature type="domain" description="HTH araC/xylS-type" evidence="4">
    <location>
        <begin position="235"/>
        <end position="333"/>
    </location>
</feature>
<evidence type="ECO:0000256" key="1">
    <source>
        <dbReference type="ARBA" id="ARBA00023015"/>
    </source>
</evidence>
<keyword evidence="6" id="KW-1185">Reference proteome</keyword>
<dbReference type="GO" id="GO:0000976">
    <property type="term" value="F:transcription cis-regulatory region binding"/>
    <property type="evidence" value="ECO:0007669"/>
    <property type="project" value="TreeGrafter"/>
</dbReference>
<sequence length="345" mass="37863">MSGFTPLIRSASLAGYADLAQRYGLDPDAMQRDAGVSPRNLLDPDIPISAMAVRQLLEDSALAASVEDFGLQLAAGRRLSNMGPISVVMREAQSARQALESLCRYMRLVNGALLTSIEDYDDAVLIREEILVTDKRPVRQAIEMAIGVLHRTLKELLGPAWRPRNVSFEHRPPRGATCHRALFGIPVEFNASFNGIVCAAKEMDALMPANDFRMASYARQFLDQALSGAGESATNTVRQVVTAMLPGGRCTSDQVARHLGVDRRTLHRRLSAEDTNFLSVLQAVRAELAARQILDGNRSLAELTDLLGFSSSSAFAYWFRKHFGMTVSQWREASLSAESPALNRS</sequence>
<accession>A0A158KZR1</accession>
<dbReference type="Pfam" id="PF12625">
    <property type="entry name" value="Arabinose_bd"/>
    <property type="match status" value="1"/>
</dbReference>
<dbReference type="SMART" id="SM00342">
    <property type="entry name" value="HTH_ARAC"/>
    <property type="match status" value="1"/>
</dbReference>
<dbReference type="GO" id="GO:0003700">
    <property type="term" value="F:DNA-binding transcription factor activity"/>
    <property type="evidence" value="ECO:0007669"/>
    <property type="project" value="InterPro"/>
</dbReference>
<protein>
    <submittedName>
        <fullName evidence="5">AraC family transcriptional regulator</fullName>
    </submittedName>
</protein>
<comment type="caution">
    <text evidence="5">The sequence shown here is derived from an EMBL/GenBank/DDBJ whole genome shotgun (WGS) entry which is preliminary data.</text>
</comment>
<dbReference type="AlphaFoldDB" id="A0A158KZR1"/>
<dbReference type="GO" id="GO:0005829">
    <property type="term" value="C:cytosol"/>
    <property type="evidence" value="ECO:0007669"/>
    <property type="project" value="TreeGrafter"/>
</dbReference>
<dbReference type="PANTHER" id="PTHR47894">
    <property type="entry name" value="HTH-TYPE TRANSCRIPTIONAL REGULATOR GADX"/>
    <property type="match status" value="1"/>
</dbReference>
<keyword evidence="2" id="KW-0238">DNA-binding</keyword>